<dbReference type="Proteomes" id="UP001556367">
    <property type="component" value="Unassembled WGS sequence"/>
</dbReference>
<comment type="caution">
    <text evidence="2">The sequence shown here is derived from an EMBL/GenBank/DDBJ whole genome shotgun (WGS) entry which is preliminary data.</text>
</comment>
<sequence length="115" mass="13218">MRETAQSVHSIIIFSASLLLSLMSLYLYGSPCPERQYRYGVSFSFSSTIRWFSNLFSLSDLCIWATKSKPCIRRELDAHLERTNPPSGVTTVRRCIALIFDLKGSRCDIYLDVLW</sequence>
<proteinExistence type="predicted"/>
<keyword evidence="1" id="KW-0812">Transmembrane</keyword>
<evidence type="ECO:0000313" key="3">
    <source>
        <dbReference type="Proteomes" id="UP001556367"/>
    </source>
</evidence>
<dbReference type="EMBL" id="JASNQZ010000015">
    <property type="protein sequence ID" value="KAL0946360.1"/>
    <property type="molecule type" value="Genomic_DNA"/>
</dbReference>
<accession>A0ABR3ISQ7</accession>
<protein>
    <recommendedName>
        <fullName evidence="4">Secreted protein</fullName>
    </recommendedName>
</protein>
<evidence type="ECO:0008006" key="4">
    <source>
        <dbReference type="Google" id="ProtNLM"/>
    </source>
</evidence>
<evidence type="ECO:0000313" key="2">
    <source>
        <dbReference type="EMBL" id="KAL0946360.1"/>
    </source>
</evidence>
<evidence type="ECO:0000256" key="1">
    <source>
        <dbReference type="SAM" id="Phobius"/>
    </source>
</evidence>
<gene>
    <name evidence="2" type="ORF">HGRIS_012593</name>
</gene>
<name>A0ABR3ISQ7_9AGAR</name>
<keyword evidence="1" id="KW-0472">Membrane</keyword>
<feature type="transmembrane region" description="Helical" evidence="1">
    <location>
        <begin position="7"/>
        <end position="28"/>
    </location>
</feature>
<organism evidence="2 3">
    <name type="scientific">Hohenbuehelia grisea</name>
    <dbReference type="NCBI Taxonomy" id="104357"/>
    <lineage>
        <taxon>Eukaryota</taxon>
        <taxon>Fungi</taxon>
        <taxon>Dikarya</taxon>
        <taxon>Basidiomycota</taxon>
        <taxon>Agaricomycotina</taxon>
        <taxon>Agaricomycetes</taxon>
        <taxon>Agaricomycetidae</taxon>
        <taxon>Agaricales</taxon>
        <taxon>Pleurotineae</taxon>
        <taxon>Pleurotaceae</taxon>
        <taxon>Hohenbuehelia</taxon>
    </lineage>
</organism>
<reference evidence="3" key="1">
    <citation type="submission" date="2024-06" db="EMBL/GenBank/DDBJ databases">
        <title>Multi-omics analyses provide insights into the biosynthesis of the anticancer antibiotic pleurotin in Hohenbuehelia grisea.</title>
        <authorList>
            <person name="Weaver J.A."/>
            <person name="Alberti F."/>
        </authorList>
    </citation>
    <scope>NUCLEOTIDE SEQUENCE [LARGE SCALE GENOMIC DNA]</scope>
    <source>
        <strain evidence="3">T-177</strain>
    </source>
</reference>
<keyword evidence="1" id="KW-1133">Transmembrane helix</keyword>
<keyword evidence="3" id="KW-1185">Reference proteome</keyword>